<keyword evidence="5 7" id="KW-0472">Membrane</keyword>
<dbReference type="InterPro" id="IPR037066">
    <property type="entry name" value="Plug_dom_sf"/>
</dbReference>
<dbReference type="InterPro" id="IPR012910">
    <property type="entry name" value="Plug_dom"/>
</dbReference>
<comment type="caution">
    <text evidence="10">The sequence shown here is derived from an EMBL/GenBank/DDBJ whole genome shotgun (WGS) entry which is preliminary data.</text>
</comment>
<dbReference type="Pfam" id="PF07715">
    <property type="entry name" value="Plug"/>
    <property type="match status" value="1"/>
</dbReference>
<evidence type="ECO:0000256" key="6">
    <source>
        <dbReference type="ARBA" id="ARBA00023237"/>
    </source>
</evidence>
<dbReference type="Proteomes" id="UP000240978">
    <property type="component" value="Unassembled WGS sequence"/>
</dbReference>
<dbReference type="NCBIfam" id="TIGR04056">
    <property type="entry name" value="OMP_RagA_SusC"/>
    <property type="match status" value="1"/>
</dbReference>
<gene>
    <name evidence="10" type="ORF">CLV42_108134</name>
</gene>
<dbReference type="GO" id="GO:0009279">
    <property type="term" value="C:cell outer membrane"/>
    <property type="evidence" value="ECO:0007669"/>
    <property type="project" value="UniProtKB-SubCell"/>
</dbReference>
<dbReference type="InterPro" id="IPR023997">
    <property type="entry name" value="TonB-dep_OMP_SusC/RagA_CS"/>
</dbReference>
<protein>
    <submittedName>
        <fullName evidence="10">TonB-linked SusC/RagA family outer membrane protein</fullName>
    </submittedName>
</protein>
<proteinExistence type="inferred from homology"/>
<reference evidence="10 11" key="1">
    <citation type="submission" date="2018-03" db="EMBL/GenBank/DDBJ databases">
        <title>Genomic Encyclopedia of Archaeal and Bacterial Type Strains, Phase II (KMG-II): from individual species to whole genera.</title>
        <authorList>
            <person name="Goeker M."/>
        </authorList>
    </citation>
    <scope>NUCLEOTIDE SEQUENCE [LARGE SCALE GENOMIC DNA]</scope>
    <source>
        <strain evidence="10 11">DSM 18107</strain>
    </source>
</reference>
<dbReference type="EMBL" id="PYGK01000008">
    <property type="protein sequence ID" value="PSL28215.1"/>
    <property type="molecule type" value="Genomic_DNA"/>
</dbReference>
<evidence type="ECO:0000313" key="10">
    <source>
        <dbReference type="EMBL" id="PSL28215.1"/>
    </source>
</evidence>
<evidence type="ECO:0000256" key="5">
    <source>
        <dbReference type="ARBA" id="ARBA00023136"/>
    </source>
</evidence>
<keyword evidence="4 7" id="KW-0812">Transmembrane</keyword>
<evidence type="ECO:0000256" key="7">
    <source>
        <dbReference type="PROSITE-ProRule" id="PRU01360"/>
    </source>
</evidence>
<keyword evidence="6 7" id="KW-0998">Cell outer membrane</keyword>
<dbReference type="SUPFAM" id="SSF56935">
    <property type="entry name" value="Porins"/>
    <property type="match status" value="1"/>
</dbReference>
<feature type="transmembrane region" description="Helical" evidence="8">
    <location>
        <begin position="23"/>
        <end position="45"/>
    </location>
</feature>
<evidence type="ECO:0000259" key="9">
    <source>
        <dbReference type="Pfam" id="PF07715"/>
    </source>
</evidence>
<evidence type="ECO:0000256" key="8">
    <source>
        <dbReference type="SAM" id="Phobius"/>
    </source>
</evidence>
<evidence type="ECO:0000256" key="4">
    <source>
        <dbReference type="ARBA" id="ARBA00022692"/>
    </source>
</evidence>
<comment type="similarity">
    <text evidence="7">Belongs to the TonB-dependent receptor family.</text>
</comment>
<dbReference type="InterPro" id="IPR023996">
    <property type="entry name" value="TonB-dep_OMP_SusC/RagA"/>
</dbReference>
<dbReference type="PROSITE" id="PS52016">
    <property type="entry name" value="TONB_DEPENDENT_REC_3"/>
    <property type="match status" value="1"/>
</dbReference>
<evidence type="ECO:0000313" key="11">
    <source>
        <dbReference type="Proteomes" id="UP000240978"/>
    </source>
</evidence>
<dbReference type="SUPFAM" id="SSF49464">
    <property type="entry name" value="Carboxypeptidase regulatory domain-like"/>
    <property type="match status" value="1"/>
</dbReference>
<keyword evidence="11" id="KW-1185">Reference proteome</keyword>
<keyword evidence="2 7" id="KW-0813">Transport</keyword>
<dbReference type="OrthoDB" id="601301at2"/>
<keyword evidence="3 7" id="KW-1134">Transmembrane beta strand</keyword>
<dbReference type="NCBIfam" id="TIGR04057">
    <property type="entry name" value="SusC_RagA_signa"/>
    <property type="match status" value="1"/>
</dbReference>
<dbReference type="FunFam" id="2.170.130.10:FF:000003">
    <property type="entry name" value="SusC/RagA family TonB-linked outer membrane protein"/>
    <property type="match status" value="1"/>
</dbReference>
<comment type="subcellular location">
    <subcellularLocation>
        <location evidence="1 7">Cell outer membrane</location>
        <topology evidence="1 7">Multi-pass membrane protein</topology>
    </subcellularLocation>
</comment>
<accession>A0A2P8G2W3</accession>
<name>A0A2P8G2W3_9BACT</name>
<dbReference type="InterPro" id="IPR008969">
    <property type="entry name" value="CarboxyPept-like_regulatory"/>
</dbReference>
<sequence length="1170" mass="128294">MHFFVSQGSTFPPYERSVPLKTIIWIMRCSTLVVAILLICCNMLIAAKTSGQDIRETTISLGLSGKSLETALKEIEQKTNFRFGYRKAEISRFTHIQLPASIRTVASTLDLLLSGTGLTYEQKDHYIFIIPIPAPAPTGEKTLQQQELVVTGTVTSAKGEKLPGVSIRLKGALNGTNTDQEGKFSIRVTDEQSILVFSFIGYVTKEVPVAGRTSINVQLEENTTALGEIIVVGYGTQLKATSIAAVSAVKGKDFAQKPVVNLTNNLVGRMPGLIADQGSGEPGLDGSRIRIRGTSTIGNANPLLVVDGIYRDFSRLDPATIESVTILKDAAAVAPYGLAGANGVILVTTKKGKTGAPVLSYNGYVGFQNPTRMPRMVNSYQYALLTNEANRNDNFNLSFTDAQIAGYKKTVDGAADADRDRYPNSRGLRDVIQRNAILTNHNLQLSGGSEKMKYFAALGYTSQEGQFSTTNLKKYNALANLDIEATKYTRVSLSLSGWVEDQNYSGYSDPGSGDPNNRYASAGGGIMYQAFRTPPTSAIYYSNGLWGSYITNSLVGTIAHSGYSRNENTQIMTTFSIEQQLPFIKGLSIKGVASYDPYTTYSKTWKTPILTYSADFTTTPYTFNPTYIGPSKPTLNLGTSQNKSFTYQGYLNYHNTFGKHDVTFLGVLESRTQKYWDLSGGRINYPINIDELDRGGTAQGELSNGGSSSQQRQIGYVYRLSYNYDGKYLAEVSGRYDGHYYFAPGHKYGFFPAFSLGWNIARENFMKDNVAWVDALKIRASYGESGNLAGGPFQYLTGYSIYNNAAVLDGRLTAGISEVLQANTAITWERAKKTDVGMDASLWKGKLTVTADYFYEKRSNMLVPPTVTVPAEYGVGLTEQNAAIMSNHGFELGIGTTHTFSNGLRLDLNGNFTYAQNKLLQVFETDATYNNPNRRQTGRANGTQFGLKALGYFTPADFNTDGSLKAGVASIPDAPVHPGDLKYADLSGPSGKPDGIIDDNDQTVIGRPNGTPQMIFGLSPALSWKGFDLNLLLQAATQISLPIGGNLVFPFDQQGSASELYYKDHWTPANTNALYPRVSTQPKDYNTRFSSWWVRDASYIKLRSAELGYSLPSKLTKRIGIQQLRVYAAGQNLWTWTPHMKEKIDPEARSSNGQYYFQQQTTSVGLNVTF</sequence>
<dbReference type="Gene3D" id="3.55.50.30">
    <property type="match status" value="1"/>
</dbReference>
<dbReference type="Pfam" id="PF13715">
    <property type="entry name" value="CarbopepD_reg_2"/>
    <property type="match status" value="1"/>
</dbReference>
<keyword evidence="8" id="KW-1133">Transmembrane helix</keyword>
<organism evidence="10 11">
    <name type="scientific">Chitinophaga ginsengisoli</name>
    <dbReference type="NCBI Taxonomy" id="363837"/>
    <lineage>
        <taxon>Bacteria</taxon>
        <taxon>Pseudomonadati</taxon>
        <taxon>Bacteroidota</taxon>
        <taxon>Chitinophagia</taxon>
        <taxon>Chitinophagales</taxon>
        <taxon>Chitinophagaceae</taxon>
        <taxon>Chitinophaga</taxon>
    </lineage>
</organism>
<evidence type="ECO:0000256" key="3">
    <source>
        <dbReference type="ARBA" id="ARBA00022452"/>
    </source>
</evidence>
<dbReference type="Gene3D" id="2.40.170.20">
    <property type="entry name" value="TonB-dependent receptor, beta-barrel domain"/>
    <property type="match status" value="1"/>
</dbReference>
<dbReference type="InterPro" id="IPR036942">
    <property type="entry name" value="Beta-barrel_TonB_sf"/>
</dbReference>
<dbReference type="Gene3D" id="2.170.130.10">
    <property type="entry name" value="TonB-dependent receptor, plug domain"/>
    <property type="match status" value="1"/>
</dbReference>
<evidence type="ECO:0000256" key="1">
    <source>
        <dbReference type="ARBA" id="ARBA00004571"/>
    </source>
</evidence>
<dbReference type="Gene3D" id="2.60.40.1120">
    <property type="entry name" value="Carboxypeptidase-like, regulatory domain"/>
    <property type="match status" value="1"/>
</dbReference>
<dbReference type="InterPro" id="IPR039426">
    <property type="entry name" value="TonB-dep_rcpt-like"/>
</dbReference>
<feature type="domain" description="TonB-dependent receptor plug" evidence="9">
    <location>
        <begin position="242"/>
        <end position="344"/>
    </location>
</feature>
<dbReference type="AlphaFoldDB" id="A0A2P8G2W3"/>
<evidence type="ECO:0000256" key="2">
    <source>
        <dbReference type="ARBA" id="ARBA00022448"/>
    </source>
</evidence>